<protein>
    <submittedName>
        <fullName evidence="1">Uncharacterized protein</fullName>
    </submittedName>
</protein>
<dbReference type="AlphaFoldDB" id="A0A0E9XL37"/>
<reference evidence="1" key="2">
    <citation type="journal article" date="2015" name="Fish Shellfish Immunol.">
        <title>Early steps in the European eel (Anguilla anguilla)-Vibrio vulnificus interaction in the gills: Role of the RtxA13 toxin.</title>
        <authorList>
            <person name="Callol A."/>
            <person name="Pajuelo D."/>
            <person name="Ebbesson L."/>
            <person name="Teles M."/>
            <person name="MacKenzie S."/>
            <person name="Amaro C."/>
        </authorList>
    </citation>
    <scope>NUCLEOTIDE SEQUENCE</scope>
</reference>
<dbReference type="EMBL" id="GBXM01005208">
    <property type="protein sequence ID" value="JAI03370.1"/>
    <property type="molecule type" value="Transcribed_RNA"/>
</dbReference>
<reference evidence="1" key="1">
    <citation type="submission" date="2014-11" db="EMBL/GenBank/DDBJ databases">
        <authorList>
            <person name="Amaro Gonzalez C."/>
        </authorList>
    </citation>
    <scope>NUCLEOTIDE SEQUENCE</scope>
</reference>
<accession>A0A0E9XL37</accession>
<organism evidence="1">
    <name type="scientific">Anguilla anguilla</name>
    <name type="common">European freshwater eel</name>
    <name type="synonym">Muraena anguilla</name>
    <dbReference type="NCBI Taxonomy" id="7936"/>
    <lineage>
        <taxon>Eukaryota</taxon>
        <taxon>Metazoa</taxon>
        <taxon>Chordata</taxon>
        <taxon>Craniata</taxon>
        <taxon>Vertebrata</taxon>
        <taxon>Euteleostomi</taxon>
        <taxon>Actinopterygii</taxon>
        <taxon>Neopterygii</taxon>
        <taxon>Teleostei</taxon>
        <taxon>Anguilliformes</taxon>
        <taxon>Anguillidae</taxon>
        <taxon>Anguilla</taxon>
    </lineage>
</organism>
<sequence length="112" mass="13006">MISCHNHMAYDCYMTDARGLAISIQFNSITKKKATRQDTCDIAQMGIHISIAHNSSHCTSSIFITSYPRIAKRYTFFTQLQRKRGKKNLMQPVHSWEQCCQCLLLNRPQKKH</sequence>
<evidence type="ECO:0000313" key="1">
    <source>
        <dbReference type="EMBL" id="JAI03370.1"/>
    </source>
</evidence>
<name>A0A0E9XL37_ANGAN</name>
<proteinExistence type="predicted"/>